<protein>
    <submittedName>
        <fullName evidence="2">Sperm-associated antigen 17-like</fullName>
    </submittedName>
</protein>
<evidence type="ECO:0000313" key="2">
    <source>
        <dbReference type="RefSeq" id="XP_010780484.1"/>
    </source>
</evidence>
<feature type="non-terminal residue" evidence="2">
    <location>
        <position position="1"/>
    </location>
</feature>
<dbReference type="OrthoDB" id="10257153at2759"/>
<sequence>RLEEKFGEEEKQKFAHPLVIRHHDERALRLTHINVVQGFDPAEVEISMMRHSPVWQLIHSVAQRRNSNSWMAIKQQLQHYCTDDVVSWLEVERLVNRSVFESMPLTRLDSKGVLLRPPGPLGTLRPAQEQMTTSIPWDNPLSYSKQQINTLRTKGFTFLTENPGNTEVFFYMFCA</sequence>
<organism evidence="1 2">
    <name type="scientific">Notothenia coriiceps</name>
    <name type="common">black rockcod</name>
    <dbReference type="NCBI Taxonomy" id="8208"/>
    <lineage>
        <taxon>Eukaryota</taxon>
        <taxon>Metazoa</taxon>
        <taxon>Chordata</taxon>
        <taxon>Craniata</taxon>
        <taxon>Vertebrata</taxon>
        <taxon>Euteleostomi</taxon>
        <taxon>Actinopterygii</taxon>
        <taxon>Neopterygii</taxon>
        <taxon>Teleostei</taxon>
        <taxon>Neoteleostei</taxon>
        <taxon>Acanthomorphata</taxon>
        <taxon>Eupercaria</taxon>
        <taxon>Perciformes</taxon>
        <taxon>Notothenioidei</taxon>
        <taxon>Nototheniidae</taxon>
        <taxon>Notothenia</taxon>
    </lineage>
</organism>
<dbReference type="PANTHER" id="PTHR21963">
    <property type="entry name" value="PF6"/>
    <property type="match status" value="1"/>
</dbReference>
<dbReference type="RefSeq" id="XP_010780484.1">
    <property type="nucleotide sequence ID" value="XM_010782182.1"/>
</dbReference>
<dbReference type="GeneID" id="104954964"/>
<keyword evidence="1" id="KW-1185">Reference proteome</keyword>
<reference evidence="2" key="1">
    <citation type="submission" date="2025-08" db="UniProtKB">
        <authorList>
            <consortium name="RefSeq"/>
        </authorList>
    </citation>
    <scope>IDENTIFICATION</scope>
    <source>
        <tissue evidence="2">Muscle</tissue>
    </source>
</reference>
<feature type="non-terminal residue" evidence="2">
    <location>
        <position position="175"/>
    </location>
</feature>
<dbReference type="InterPro" id="IPR026173">
    <property type="entry name" value="SPAG17"/>
</dbReference>
<name>A0A6I9NRN0_9TELE</name>
<evidence type="ECO:0000313" key="1">
    <source>
        <dbReference type="Proteomes" id="UP000504611"/>
    </source>
</evidence>
<dbReference type="AlphaFoldDB" id="A0A6I9NRN0"/>
<dbReference type="KEGG" id="ncc:104954964"/>
<dbReference type="GO" id="GO:0003351">
    <property type="term" value="P:epithelial cilium movement involved in extracellular fluid movement"/>
    <property type="evidence" value="ECO:0007669"/>
    <property type="project" value="TreeGrafter"/>
</dbReference>
<dbReference type="PANTHER" id="PTHR21963:SF1">
    <property type="entry name" value="SPERM-ASSOCIATED ANTIGEN 17"/>
    <property type="match status" value="1"/>
</dbReference>
<dbReference type="GO" id="GO:0005576">
    <property type="term" value="C:extracellular region"/>
    <property type="evidence" value="ECO:0007669"/>
    <property type="project" value="GOC"/>
</dbReference>
<dbReference type="GO" id="GO:1990716">
    <property type="term" value="C:axonemal central apparatus"/>
    <property type="evidence" value="ECO:0007669"/>
    <property type="project" value="TreeGrafter"/>
</dbReference>
<proteinExistence type="predicted"/>
<gene>
    <name evidence="2" type="primary">LOC104954964</name>
</gene>
<accession>A0A6I9NRN0</accession>
<dbReference type="GO" id="GO:1904158">
    <property type="term" value="P:axonemal central apparatus assembly"/>
    <property type="evidence" value="ECO:0007669"/>
    <property type="project" value="TreeGrafter"/>
</dbReference>
<dbReference type="Proteomes" id="UP000504611">
    <property type="component" value="Unplaced"/>
</dbReference>